<dbReference type="RefSeq" id="WP_039253060.1">
    <property type="nucleotide sequence ID" value="NZ_JENJ01000008.1"/>
</dbReference>
<comment type="function">
    <text evidence="2 7">Synthesizes alpha-1,4-glucan chains using ADP-glucose.</text>
</comment>
<dbReference type="NCBIfam" id="TIGR02095">
    <property type="entry name" value="glgA"/>
    <property type="match status" value="1"/>
</dbReference>
<evidence type="ECO:0000256" key="4">
    <source>
        <dbReference type="ARBA" id="ARBA00022676"/>
    </source>
</evidence>
<comment type="similarity">
    <text evidence="3 7">Belongs to the glycosyltransferase 1 family. Bacterial/plant glycogen synthase subfamily.</text>
</comment>
<name>A0A0A0IDM0_CLONO</name>
<dbReference type="EMBL" id="JENJ01000008">
    <property type="protein sequence ID" value="KGM97685.1"/>
    <property type="molecule type" value="Genomic_DNA"/>
</dbReference>
<dbReference type="PANTHER" id="PTHR45825">
    <property type="entry name" value="GRANULE-BOUND STARCH SYNTHASE 1, CHLOROPLASTIC/AMYLOPLASTIC"/>
    <property type="match status" value="1"/>
</dbReference>
<sequence length="479" mass="55453">MNILFATSEAFPFIKTGGLGDVSYALPKALKRKGADIRVILPKYSSIPQEYADNMRKIAEFTVGVGWRGQYCGLLELEKDGVKFYFIDNEYYFKRNSSYAQMDDGERFSFFSRAILESINHINDFTPDILHCNDWHTAMAIPMLRDQYFNNPKLNNIKTVYTIHNLKYQGRFGEDMLWELLGFGDEYFSEEKFKYYDSISFMKAGIVYADAITTVSPTYSEEIKMEYYGEGLNGLLQSRSRDLYGILNGIDTDVNNPNTDMYLFDKYNVNNLEGKARNKEKLQEMLHLPKNRGIPMIGVVARLEEQKGFELIKEVIEELLQENIQLVVLGTGDQRYEDMFKFFAWKYPDKLSANIYFDGALAQKIYAASDMFLMPSRFEPCGIGQLIALRYGSVPIVRETGGLNDTVFSYNEFTGEGNGFSFTSFNARDMLYTIRRAIGFYYNKDVWNKLVKEGMNGDYSWEKAANRYMEVYSNILHKW</sequence>
<dbReference type="HAMAP" id="MF_00484">
    <property type="entry name" value="Glycogen_synth"/>
    <property type="match status" value="1"/>
</dbReference>
<evidence type="ECO:0000256" key="6">
    <source>
        <dbReference type="ARBA" id="ARBA00023056"/>
    </source>
</evidence>
<reference evidence="10 11" key="1">
    <citation type="submission" date="2014-01" db="EMBL/GenBank/DDBJ databases">
        <title>Plasmidome dynamics in the species complex Clostridium novyi sensu lato converts strains of independent lineages into distinctly different pathogens.</title>
        <authorList>
            <person name="Skarin H."/>
            <person name="Segerman B."/>
        </authorList>
    </citation>
    <scope>NUCLEOTIDE SEQUENCE [LARGE SCALE GENOMIC DNA]</scope>
    <source>
        <strain evidence="10 11">4552</strain>
    </source>
</reference>
<comment type="caution">
    <text evidence="10">The sequence shown here is derived from an EMBL/GenBank/DDBJ whole genome shotgun (WGS) entry which is preliminary data.</text>
</comment>
<evidence type="ECO:0000256" key="5">
    <source>
        <dbReference type="ARBA" id="ARBA00022679"/>
    </source>
</evidence>
<dbReference type="NCBIfam" id="NF001898">
    <property type="entry name" value="PRK00654.1-1"/>
    <property type="match status" value="1"/>
</dbReference>
<evidence type="ECO:0000313" key="11">
    <source>
        <dbReference type="Proteomes" id="UP000030012"/>
    </source>
</evidence>
<keyword evidence="5 7" id="KW-0808">Transferase</keyword>
<evidence type="ECO:0000256" key="2">
    <source>
        <dbReference type="ARBA" id="ARBA00002764"/>
    </source>
</evidence>
<dbReference type="PANTHER" id="PTHR45825:SF11">
    <property type="entry name" value="ALPHA AMYLASE DOMAIN-CONTAINING PROTEIN"/>
    <property type="match status" value="1"/>
</dbReference>
<dbReference type="InterPro" id="IPR013534">
    <property type="entry name" value="Starch_synth_cat_dom"/>
</dbReference>
<dbReference type="Proteomes" id="UP000030012">
    <property type="component" value="Unassembled WGS sequence"/>
</dbReference>
<evidence type="ECO:0000256" key="1">
    <source>
        <dbReference type="ARBA" id="ARBA00001478"/>
    </source>
</evidence>
<gene>
    <name evidence="7" type="primary">glgA</name>
    <name evidence="10" type="ORF">Z968_02975</name>
</gene>
<evidence type="ECO:0000313" key="10">
    <source>
        <dbReference type="EMBL" id="KGM97685.1"/>
    </source>
</evidence>
<dbReference type="OrthoDB" id="9808590at2"/>
<dbReference type="EC" id="2.4.1.21" evidence="7"/>
<dbReference type="NCBIfam" id="NF001899">
    <property type="entry name" value="PRK00654.1-2"/>
    <property type="match status" value="1"/>
</dbReference>
<keyword evidence="6 7" id="KW-0320">Glycogen biosynthesis</keyword>
<accession>A0A0A0IDM0</accession>
<organism evidence="10 11">
    <name type="scientific">Clostridium novyi A str. 4552</name>
    <dbReference type="NCBI Taxonomy" id="1444289"/>
    <lineage>
        <taxon>Bacteria</taxon>
        <taxon>Bacillati</taxon>
        <taxon>Bacillota</taxon>
        <taxon>Clostridia</taxon>
        <taxon>Eubacteriales</taxon>
        <taxon>Clostridiaceae</taxon>
        <taxon>Clostridium</taxon>
    </lineage>
</organism>
<dbReference type="SUPFAM" id="SSF53756">
    <property type="entry name" value="UDP-Glycosyltransferase/glycogen phosphorylase"/>
    <property type="match status" value="1"/>
</dbReference>
<evidence type="ECO:0000259" key="9">
    <source>
        <dbReference type="Pfam" id="PF08323"/>
    </source>
</evidence>
<keyword evidence="4 7" id="KW-0328">Glycosyltransferase</keyword>
<comment type="catalytic activity">
    <reaction evidence="1 7">
        <text>[(1-&gt;4)-alpha-D-glucosyl](n) + ADP-alpha-D-glucose = [(1-&gt;4)-alpha-D-glucosyl](n+1) + ADP + H(+)</text>
        <dbReference type="Rhea" id="RHEA:18189"/>
        <dbReference type="Rhea" id="RHEA-COMP:9584"/>
        <dbReference type="Rhea" id="RHEA-COMP:9587"/>
        <dbReference type="ChEBI" id="CHEBI:15378"/>
        <dbReference type="ChEBI" id="CHEBI:15444"/>
        <dbReference type="ChEBI" id="CHEBI:57498"/>
        <dbReference type="ChEBI" id="CHEBI:456216"/>
        <dbReference type="EC" id="2.4.1.21"/>
    </reaction>
</comment>
<proteinExistence type="inferred from homology"/>
<dbReference type="Gene3D" id="3.40.50.2000">
    <property type="entry name" value="Glycogen Phosphorylase B"/>
    <property type="match status" value="2"/>
</dbReference>
<comment type="pathway">
    <text evidence="7">Glycan biosynthesis; glycogen biosynthesis.</text>
</comment>
<dbReference type="GO" id="GO:0005978">
    <property type="term" value="P:glycogen biosynthetic process"/>
    <property type="evidence" value="ECO:0007669"/>
    <property type="project" value="UniProtKB-UniRule"/>
</dbReference>
<evidence type="ECO:0000259" key="8">
    <source>
        <dbReference type="Pfam" id="PF00534"/>
    </source>
</evidence>
<dbReference type="GO" id="GO:0009011">
    <property type="term" value="F:alpha-1,4-glucan glucosyltransferase (ADP-glucose donor) activity"/>
    <property type="evidence" value="ECO:0007669"/>
    <property type="project" value="UniProtKB-UniRule"/>
</dbReference>
<dbReference type="UniPathway" id="UPA00164"/>
<feature type="domain" description="Starch synthase catalytic" evidence="9">
    <location>
        <begin position="2"/>
        <end position="237"/>
    </location>
</feature>
<feature type="domain" description="Glycosyl transferase family 1" evidence="8">
    <location>
        <begin position="290"/>
        <end position="436"/>
    </location>
</feature>
<dbReference type="AlphaFoldDB" id="A0A0A0IDM0"/>
<evidence type="ECO:0000256" key="3">
    <source>
        <dbReference type="ARBA" id="ARBA00010281"/>
    </source>
</evidence>
<evidence type="ECO:0000256" key="7">
    <source>
        <dbReference type="HAMAP-Rule" id="MF_00484"/>
    </source>
</evidence>
<dbReference type="GO" id="GO:0004373">
    <property type="term" value="F:alpha-1,4-glucan glucosyltransferase (UDP-glucose donor) activity"/>
    <property type="evidence" value="ECO:0007669"/>
    <property type="project" value="InterPro"/>
</dbReference>
<dbReference type="InterPro" id="IPR011835">
    <property type="entry name" value="GS/SS"/>
</dbReference>
<protein>
    <recommendedName>
        <fullName evidence="7">Glycogen synthase</fullName>
        <ecNumber evidence="7">2.4.1.21</ecNumber>
    </recommendedName>
    <alternativeName>
        <fullName evidence="7">Starch [bacterial glycogen] synthase</fullName>
    </alternativeName>
</protein>
<dbReference type="Pfam" id="PF08323">
    <property type="entry name" value="Glyco_transf_5"/>
    <property type="match status" value="1"/>
</dbReference>
<dbReference type="Pfam" id="PF00534">
    <property type="entry name" value="Glycos_transf_1"/>
    <property type="match status" value="1"/>
</dbReference>
<dbReference type="CDD" id="cd03791">
    <property type="entry name" value="GT5_Glycogen_synthase_DULL1-like"/>
    <property type="match status" value="1"/>
</dbReference>
<dbReference type="InterPro" id="IPR001296">
    <property type="entry name" value="Glyco_trans_1"/>
</dbReference>
<feature type="binding site" evidence="7">
    <location>
        <position position="15"/>
    </location>
    <ligand>
        <name>ADP-alpha-D-glucose</name>
        <dbReference type="ChEBI" id="CHEBI:57498"/>
    </ligand>
</feature>